<organism evidence="1 2">
    <name type="scientific">Ensete ventricosum</name>
    <name type="common">Abyssinian banana</name>
    <name type="synonym">Musa ensete</name>
    <dbReference type="NCBI Taxonomy" id="4639"/>
    <lineage>
        <taxon>Eukaryota</taxon>
        <taxon>Viridiplantae</taxon>
        <taxon>Streptophyta</taxon>
        <taxon>Embryophyta</taxon>
        <taxon>Tracheophyta</taxon>
        <taxon>Spermatophyta</taxon>
        <taxon>Magnoliopsida</taxon>
        <taxon>Liliopsida</taxon>
        <taxon>Zingiberales</taxon>
        <taxon>Musaceae</taxon>
        <taxon>Ensete</taxon>
    </lineage>
</organism>
<gene>
    <name evidence="1" type="ORF">B296_00044301</name>
</gene>
<dbReference type="Proteomes" id="UP000287651">
    <property type="component" value="Unassembled WGS sequence"/>
</dbReference>
<evidence type="ECO:0000313" key="2">
    <source>
        <dbReference type="Proteomes" id="UP000287651"/>
    </source>
</evidence>
<sequence>MTDLVSYAQLPLLHRLTSRPTGCNYCTGGERGGYKLVRDEVREVAQFADAKIVERSGVVLHRGAITISSLTANLVPPTNTPYPVHEILTESSSISCKKNYMLSHVFTTPAFGVRVIV</sequence>
<protein>
    <submittedName>
        <fullName evidence="1">Uncharacterized protein</fullName>
    </submittedName>
</protein>
<proteinExistence type="predicted"/>
<accession>A0A426XEQ9</accession>
<reference evidence="1 2" key="1">
    <citation type="journal article" date="2014" name="Agronomy (Basel)">
        <title>A Draft Genome Sequence for Ensete ventricosum, the Drought-Tolerant Tree Against Hunger.</title>
        <authorList>
            <person name="Harrison J."/>
            <person name="Moore K.A."/>
            <person name="Paszkiewicz K."/>
            <person name="Jones T."/>
            <person name="Grant M."/>
            <person name="Ambacheew D."/>
            <person name="Muzemil S."/>
            <person name="Studholme D.J."/>
        </authorList>
    </citation>
    <scope>NUCLEOTIDE SEQUENCE [LARGE SCALE GENOMIC DNA]</scope>
</reference>
<evidence type="ECO:0000313" key="1">
    <source>
        <dbReference type="EMBL" id="RRT37943.1"/>
    </source>
</evidence>
<name>A0A426XEQ9_ENSVE</name>
<dbReference type="EMBL" id="AMZH03021706">
    <property type="protein sequence ID" value="RRT37943.1"/>
    <property type="molecule type" value="Genomic_DNA"/>
</dbReference>
<comment type="caution">
    <text evidence="1">The sequence shown here is derived from an EMBL/GenBank/DDBJ whole genome shotgun (WGS) entry which is preliminary data.</text>
</comment>
<dbReference type="AlphaFoldDB" id="A0A426XEQ9"/>